<evidence type="ECO:0000259" key="1">
    <source>
        <dbReference type="Pfam" id="PF16874"/>
    </source>
</evidence>
<dbReference type="InterPro" id="IPR031705">
    <property type="entry name" value="Glyco_hydro_36_C"/>
</dbReference>
<evidence type="ECO:0000313" key="3">
    <source>
        <dbReference type="Proteomes" id="UP001470230"/>
    </source>
</evidence>
<comment type="caution">
    <text evidence="2">The sequence shown here is derived from an EMBL/GenBank/DDBJ whole genome shotgun (WGS) entry which is preliminary data.</text>
</comment>
<dbReference type="EMBL" id="JAPFFF010000004">
    <property type="protein sequence ID" value="KAK8891537.1"/>
    <property type="molecule type" value="Genomic_DNA"/>
</dbReference>
<keyword evidence="3" id="KW-1185">Reference proteome</keyword>
<reference evidence="2 3" key="1">
    <citation type="submission" date="2024-04" db="EMBL/GenBank/DDBJ databases">
        <title>Tritrichomonas musculus Genome.</title>
        <authorList>
            <person name="Alves-Ferreira E."/>
            <person name="Grigg M."/>
            <person name="Lorenzi H."/>
            <person name="Galac M."/>
        </authorList>
    </citation>
    <scope>NUCLEOTIDE SEQUENCE [LARGE SCALE GENOMIC DNA]</scope>
    <source>
        <strain evidence="2 3">EAF2021</strain>
    </source>
</reference>
<dbReference type="Proteomes" id="UP001470230">
    <property type="component" value="Unassembled WGS sequence"/>
</dbReference>
<evidence type="ECO:0000313" key="2">
    <source>
        <dbReference type="EMBL" id="KAK8891537.1"/>
    </source>
</evidence>
<sequence length="129" mass="14695">MVREQIKFMKKYREVIQFGEFYRLVSPFDTNFLSWMVVSQDKKIALVGWYKILNEVNGPYSGTHLQGLDPNLCYHVDGDKGHFGNELMNIVLIVTDSAAGLISPEEAPVEGQEEHKACDFDSHIFVLKA</sequence>
<dbReference type="Gene3D" id="2.60.40.1180">
    <property type="entry name" value="Golgi alpha-mannosidase II"/>
    <property type="match status" value="1"/>
</dbReference>
<accession>A0ABR2KKW2</accession>
<proteinExistence type="predicted"/>
<gene>
    <name evidence="2" type="ORF">M9Y10_028750</name>
</gene>
<name>A0ABR2KKW2_9EUKA</name>
<protein>
    <recommendedName>
        <fullName evidence="1">Glycosyl hydrolase family 36 C-terminal domain-containing protein</fullName>
    </recommendedName>
</protein>
<dbReference type="InterPro" id="IPR013780">
    <property type="entry name" value="Glyco_hydro_b"/>
</dbReference>
<organism evidence="2 3">
    <name type="scientific">Tritrichomonas musculus</name>
    <dbReference type="NCBI Taxonomy" id="1915356"/>
    <lineage>
        <taxon>Eukaryota</taxon>
        <taxon>Metamonada</taxon>
        <taxon>Parabasalia</taxon>
        <taxon>Tritrichomonadida</taxon>
        <taxon>Tritrichomonadidae</taxon>
        <taxon>Tritrichomonas</taxon>
    </lineage>
</organism>
<feature type="domain" description="Glycosyl hydrolase family 36 C-terminal" evidence="1">
    <location>
        <begin position="34"/>
        <end position="126"/>
    </location>
</feature>
<dbReference type="Pfam" id="PF16874">
    <property type="entry name" value="Glyco_hydro_36C"/>
    <property type="match status" value="1"/>
</dbReference>